<evidence type="ECO:0000313" key="6">
    <source>
        <dbReference type="EMBL" id="QRW41743.1"/>
    </source>
</evidence>
<dbReference type="RefSeq" id="YP_010840372.1">
    <property type="nucleotide sequence ID" value="NC_078662.1"/>
</dbReference>
<evidence type="ECO:0000313" key="8">
    <source>
        <dbReference type="EMBL" id="QRW41747.1"/>
    </source>
</evidence>
<accession>A0A894KJ58</accession>
<dbReference type="EMBL" id="MW434685">
    <property type="protein sequence ID" value="QRW41747.1"/>
    <property type="molecule type" value="Genomic_RNA"/>
</dbReference>
<evidence type="ECO:0000313" key="5">
    <source>
        <dbReference type="EMBL" id="QRW41741.1"/>
    </source>
</evidence>
<dbReference type="EMBL" id="MW434683">
    <property type="protein sequence ID" value="QRW41743.1"/>
    <property type="molecule type" value="Genomic_RNA"/>
</dbReference>
<evidence type="ECO:0000313" key="12">
    <source>
        <dbReference type="EMBL" id="QRW41757.1"/>
    </source>
</evidence>
<dbReference type="GeneID" id="80557557"/>
<dbReference type="EMBL" id="MW434679">
    <property type="protein sequence ID" value="QRW41735.1"/>
    <property type="molecule type" value="Genomic_RNA"/>
</dbReference>
<dbReference type="EMBL" id="MW434686">
    <property type="protein sequence ID" value="QRW41749.1"/>
    <property type="molecule type" value="Genomic_RNA"/>
</dbReference>
<dbReference type="EMBL" id="MW434691">
    <property type="protein sequence ID" value="QRW41759.1"/>
    <property type="molecule type" value="Genomic_RNA"/>
</dbReference>
<name>A0A894KJ58_9VIRU</name>
<dbReference type="Proteomes" id="UP000888180">
    <property type="component" value="Genome"/>
</dbReference>
<dbReference type="EMBL" id="MW434682">
    <property type="protein sequence ID" value="QRW41741.1"/>
    <property type="molecule type" value="Genomic_RNA"/>
</dbReference>
<evidence type="ECO:0000313" key="13">
    <source>
        <dbReference type="EMBL" id="QRW41759.1"/>
    </source>
</evidence>
<evidence type="ECO:0000313" key="3">
    <source>
        <dbReference type="EMBL" id="QRW41735.1"/>
    </source>
</evidence>
<evidence type="ECO:0000313" key="14">
    <source>
        <dbReference type="Proteomes" id="UP000888180"/>
    </source>
</evidence>
<evidence type="ECO:0000313" key="2">
    <source>
        <dbReference type="EMBL" id="QRW41733.1"/>
    </source>
</evidence>
<dbReference type="EMBL" id="MW434690">
    <property type="protein sequence ID" value="QRW41757.1"/>
    <property type="molecule type" value="Genomic_RNA"/>
</dbReference>
<evidence type="ECO:0000313" key="7">
    <source>
        <dbReference type="EMBL" id="QRW41745.1"/>
    </source>
</evidence>
<evidence type="ECO:0000313" key="4">
    <source>
        <dbReference type="EMBL" id="QRW41739.1"/>
    </source>
</evidence>
<dbReference type="EMBL" id="MW434684">
    <property type="protein sequence ID" value="QRW41745.1"/>
    <property type="molecule type" value="Genomic_RNA"/>
</dbReference>
<reference evidence="11" key="1">
    <citation type="journal article" date="2020" name="bioRxiv">
        <title>Single mosquito metatranscriptomics identifies vectors, emerging pathogens and reservoirs in one assay.</title>
        <authorList>
            <person name="Batson J."/>
            <person name="Dudas G."/>
            <person name="Haas-Stapleton E."/>
            <person name="Kistler A.L."/>
            <person name="Li L.M."/>
            <person name="Logan P."/>
            <person name="Ratnasiri K."/>
            <person name="Retallack H."/>
        </authorList>
    </citation>
    <scope>NUCLEOTIDE SEQUENCE</scope>
    <source>
        <strain evidence="1">CMS001_001_ALCO</strain>
        <strain evidence="2">CMS001_011_ALCO</strain>
        <strain evidence="3">CMS001_017_ALCO</strain>
        <strain evidence="4">CMS001_019_ALCO</strain>
        <strain evidence="5">CMS001_035_ALCO</strain>
        <strain evidence="6">CMS001_037_ALCO</strain>
        <strain evidence="7">CMS001_057_ALCO</strain>
        <strain evidence="8">CMS002_028b_WVAL</strain>
        <strain evidence="9">CMS002_028d_WVAL</strain>
        <strain evidence="10">CMS002_028e_WVAL</strain>
        <strain evidence="11">CMS002_047f_WVAL</strain>
        <strain evidence="12">CMS002_047i_WVAL</strain>
        <strain evidence="13">CMS002_053a_PLCR</strain>
    </source>
</reference>
<sequence length="130" mass="14742">MYKFLQIKSTTNRLKDHNIYSIEISQSDREPTYPSLSLCKCYTSYPLPTYEFGTILAPVKTRHYLQAPLCIVINSFEDLKTAIKDTAEYLETDLEILSHTILHCLPIENVEGNSIYQCWVSVGGSEGNSA</sequence>
<proteinExistence type="predicted"/>
<dbReference type="EMBL" id="MW434681">
    <property type="protein sequence ID" value="QRW41739.1"/>
    <property type="molecule type" value="Genomic_RNA"/>
</dbReference>
<dbReference type="EMBL" id="MW434688">
    <property type="protein sequence ID" value="QRW41753.1"/>
    <property type="molecule type" value="Genomic_RNA"/>
</dbReference>
<evidence type="ECO:0000313" key="10">
    <source>
        <dbReference type="EMBL" id="QRW41751.1"/>
    </source>
</evidence>
<keyword evidence="14" id="KW-1185">Reference proteome</keyword>
<evidence type="ECO:0000313" key="11">
    <source>
        <dbReference type="EMBL" id="QRW41753.1"/>
    </source>
</evidence>
<protein>
    <submittedName>
        <fullName evidence="11">Uncharacterized protein</fullName>
    </submittedName>
</protein>
<dbReference type="KEGG" id="vg:80557557"/>
<dbReference type="EMBL" id="MW434677">
    <property type="protein sequence ID" value="QRW41731.1"/>
    <property type="molecule type" value="Genomic_RNA"/>
</dbReference>
<dbReference type="EMBL" id="MW434687">
    <property type="protein sequence ID" value="QRW41751.1"/>
    <property type="molecule type" value="Genomic_RNA"/>
</dbReference>
<organism evidence="11">
    <name type="scientific">Miglotas virus</name>
    <dbReference type="NCBI Taxonomy" id="2800927"/>
    <lineage>
        <taxon>Viruses</taxon>
        <taxon>Riboviria</taxon>
        <taxon>Orthornavirae</taxon>
        <taxon>Negarnaviricota</taxon>
        <taxon>Polyploviricotina</taxon>
        <taxon>Bunyaviricetes</taxon>
        <taxon>Elliovirales</taxon>
        <taxon>Phasmaviridae</taxon>
        <taxon>Orthophasmavirus</taxon>
        <taxon>Orthophasmavirus miglotalis</taxon>
        <taxon>Orthophasmavirus miglotasense</taxon>
    </lineage>
</organism>
<evidence type="ECO:0000313" key="1">
    <source>
        <dbReference type="EMBL" id="QRW41731.1"/>
    </source>
</evidence>
<dbReference type="EMBL" id="MW434678">
    <property type="protein sequence ID" value="QRW41733.1"/>
    <property type="molecule type" value="Genomic_RNA"/>
</dbReference>
<evidence type="ECO:0000313" key="9">
    <source>
        <dbReference type="EMBL" id="QRW41749.1"/>
    </source>
</evidence>